<dbReference type="EMBL" id="UOGG01000106">
    <property type="protein sequence ID" value="VAX30311.1"/>
    <property type="molecule type" value="Genomic_DNA"/>
</dbReference>
<sequence>MGAVFEKFQWNYKILKEPIPSTEGEIMELEKKLSDLGSRYWEVVSVNHMTNSPNMLIYLKSTKWRTIVSTDR</sequence>
<gene>
    <name evidence="1" type="ORF">MNBD_NITROSPINAE05-2</name>
</gene>
<organism evidence="1">
    <name type="scientific">hydrothermal vent metagenome</name>
    <dbReference type="NCBI Taxonomy" id="652676"/>
    <lineage>
        <taxon>unclassified sequences</taxon>
        <taxon>metagenomes</taxon>
        <taxon>ecological metagenomes</taxon>
    </lineage>
</organism>
<reference evidence="1" key="1">
    <citation type="submission" date="2018-06" db="EMBL/GenBank/DDBJ databases">
        <authorList>
            <person name="Zhirakovskaya E."/>
        </authorList>
    </citation>
    <scope>NUCLEOTIDE SEQUENCE</scope>
</reference>
<proteinExistence type="predicted"/>
<protein>
    <recommendedName>
        <fullName evidence="2">DUF4177 domain-containing protein</fullName>
    </recommendedName>
</protein>
<name>A0A3B1CUY9_9ZZZZ</name>
<accession>A0A3B1CUY9</accession>
<evidence type="ECO:0008006" key="2">
    <source>
        <dbReference type="Google" id="ProtNLM"/>
    </source>
</evidence>
<evidence type="ECO:0000313" key="1">
    <source>
        <dbReference type="EMBL" id="VAX30311.1"/>
    </source>
</evidence>
<dbReference type="AlphaFoldDB" id="A0A3B1CUY9"/>